<evidence type="ECO:0000256" key="1">
    <source>
        <dbReference type="ARBA" id="ARBA00023125"/>
    </source>
</evidence>
<feature type="domain" description="HTH cro/C1-type" evidence="2">
    <location>
        <begin position="31"/>
        <end position="72"/>
    </location>
</feature>
<dbReference type="InterPro" id="IPR010982">
    <property type="entry name" value="Lambda_DNA-bd_dom_sf"/>
</dbReference>
<protein>
    <submittedName>
        <fullName evidence="3">Transcriptional regulator</fullName>
    </submittedName>
</protein>
<comment type="caution">
    <text evidence="3">The sequence shown here is derived from an EMBL/GenBank/DDBJ whole genome shotgun (WGS) entry which is preliminary data.</text>
</comment>
<gene>
    <name evidence="3" type="ORF">GCM10007160_33650</name>
</gene>
<dbReference type="CDD" id="cd00093">
    <property type="entry name" value="HTH_XRE"/>
    <property type="match status" value="1"/>
</dbReference>
<dbReference type="Pfam" id="PF01381">
    <property type="entry name" value="HTH_3"/>
    <property type="match status" value="1"/>
</dbReference>
<dbReference type="Proteomes" id="UP000653056">
    <property type="component" value="Unassembled WGS sequence"/>
</dbReference>
<evidence type="ECO:0000313" key="3">
    <source>
        <dbReference type="EMBL" id="GGY03045.1"/>
    </source>
</evidence>
<dbReference type="PROSITE" id="PS50943">
    <property type="entry name" value="HTH_CROC1"/>
    <property type="match status" value="1"/>
</dbReference>
<dbReference type="PANTHER" id="PTHR36924">
    <property type="entry name" value="ANTITOXIN HIGA-1"/>
    <property type="match status" value="1"/>
</dbReference>
<dbReference type="PANTHER" id="PTHR36924:SF1">
    <property type="entry name" value="ANTITOXIN HIGA-1"/>
    <property type="match status" value="1"/>
</dbReference>
<dbReference type="SUPFAM" id="SSF47413">
    <property type="entry name" value="lambda repressor-like DNA-binding domains"/>
    <property type="match status" value="1"/>
</dbReference>
<evidence type="ECO:0000259" key="2">
    <source>
        <dbReference type="PROSITE" id="PS50943"/>
    </source>
</evidence>
<keyword evidence="4" id="KW-1185">Reference proteome</keyword>
<reference evidence="4" key="1">
    <citation type="journal article" date="2019" name="Int. J. Syst. Evol. Microbiol.">
        <title>The Global Catalogue of Microorganisms (GCM) 10K type strain sequencing project: providing services to taxonomists for standard genome sequencing and annotation.</title>
        <authorList>
            <consortium name="The Broad Institute Genomics Platform"/>
            <consortium name="The Broad Institute Genome Sequencing Center for Infectious Disease"/>
            <person name="Wu L."/>
            <person name="Ma J."/>
        </authorList>
    </citation>
    <scope>NUCLEOTIDE SEQUENCE [LARGE SCALE GENOMIC DNA]</scope>
    <source>
        <strain evidence="4">KCTC 22228</strain>
    </source>
</reference>
<sequence>MANIDTVRGNTVMAMFNPPHPGEILREDVIEALGMTVSEAAQHLGLTRVQLSRILNERAGISPDLAVRLERAGISTARQWMALQSAYELWQAEQREQPAVKRLVATT</sequence>
<organism evidence="3 4">
    <name type="scientific">Litchfieldella qijiaojingensis</name>
    <dbReference type="NCBI Taxonomy" id="980347"/>
    <lineage>
        <taxon>Bacteria</taxon>
        <taxon>Pseudomonadati</taxon>
        <taxon>Pseudomonadota</taxon>
        <taxon>Gammaproteobacteria</taxon>
        <taxon>Oceanospirillales</taxon>
        <taxon>Halomonadaceae</taxon>
        <taxon>Litchfieldella</taxon>
    </lineage>
</organism>
<dbReference type="EMBL" id="BMXS01000020">
    <property type="protein sequence ID" value="GGY03045.1"/>
    <property type="molecule type" value="Genomic_DNA"/>
</dbReference>
<evidence type="ECO:0000313" key="4">
    <source>
        <dbReference type="Proteomes" id="UP000653056"/>
    </source>
</evidence>
<dbReference type="InterPro" id="IPR013430">
    <property type="entry name" value="Toxin_antidote_HigA"/>
</dbReference>
<dbReference type="Gene3D" id="1.10.260.40">
    <property type="entry name" value="lambda repressor-like DNA-binding domains"/>
    <property type="match status" value="1"/>
</dbReference>
<dbReference type="NCBIfam" id="TIGR02607">
    <property type="entry name" value="antidote_HigA"/>
    <property type="match status" value="1"/>
</dbReference>
<keyword evidence="1" id="KW-0238">DNA-binding</keyword>
<accession>A0ABQ2Z3D8</accession>
<name>A0ABQ2Z3D8_9GAMM</name>
<dbReference type="InterPro" id="IPR001387">
    <property type="entry name" value="Cro/C1-type_HTH"/>
</dbReference>
<proteinExistence type="predicted"/>